<feature type="region of interest" description="Disordered" evidence="20">
    <location>
        <begin position="2364"/>
        <end position="2390"/>
    </location>
</feature>
<feature type="region of interest" description="Disordered" evidence="20">
    <location>
        <begin position="2494"/>
        <end position="2515"/>
    </location>
</feature>
<evidence type="ECO:0000256" key="13">
    <source>
        <dbReference type="ARBA" id="ARBA00048659"/>
    </source>
</evidence>
<feature type="domain" description="Protein kinase" evidence="22">
    <location>
        <begin position="2467"/>
        <end position="2764"/>
    </location>
</feature>
<keyword evidence="11" id="KW-0652">Protein synthesis inhibitor</keyword>
<feature type="compositionally biased region" description="Low complexity" evidence="20">
    <location>
        <begin position="2802"/>
        <end position="2871"/>
    </location>
</feature>
<evidence type="ECO:0000256" key="1">
    <source>
        <dbReference type="ARBA" id="ARBA00004477"/>
    </source>
</evidence>
<feature type="region of interest" description="Disordered" evidence="20">
    <location>
        <begin position="1998"/>
        <end position="2047"/>
    </location>
</feature>
<keyword evidence="6 19" id="KW-0547">Nucleotide-binding</keyword>
<sequence length="2910" mass="346938">MKEFEEEHTLNRKVTRTIKNLIKIGSNIYHKLNILFYNFLIFWNYVLCFLKNIFSFFKSYSTFVCLFVFFFYISVKLYLYFILTNSFFLRYLNQPLIINIDALYIINEIKNQNIYKDISSNPIILEEDLYRNFFKQFINNNENKKDKLSFDKLIQHDSKKVINKFIYKKNYLDKYYFHILRQTLENYRYLLTKTVKLYEIYITEFHNFLQHFILINENINKKEYKNKDLLLKNIEFENSVIKERRRKYAYINIKHFLFVNNYCATKFDKKGDLIYIIYNNFFKKSFLPNSYIFVDIFVFYNLLKFYVICTLVYCRKKIHIKKKNIIYIGWDLKANNEKRYDKKIHKQVYYNNLKFIKIPKIENIYKNCKFSSFYIRNCLCTFNINKINMCNIAKSINFCGNKEIFFVDKINYKYIFNLFVTNLLWNEDTFLLKYLKNYNQINLLNEDYLNFITILNNEEKHTNKVLNTFFGYFKFFLLNAFRCIFRKIESIYIYFFCHILFICFLKYIFLFTYIRKECFLEKFHNFLNNILSNDTILFSMIKYTNNKHENKNSKMDCYNSLDKKNKLYKNQFYDERVVFRNKSVDDSFENMDLNINKYSRKIQFKKINKSKNKNKELATDDNVKKKVNGKSIKNYIIFKRINEMIIKNIKNIYEKIASIERLTNINNYIDIKEKLKKFYEGSDKNCIYDLFDENKFVNNISSSIISNMIHGKKNNNNINENFYKIPLNTYGNEYEYCNDYKYTLNTECVPYYQNNTYDDQNFHNEVDNRYNSVDKIRRLVTLKNELSSFSNMINTSLMKKNKVYKRILSEENSSDLFRSKIINDKENDKTIDRVRNNLYENYNESNRNNGSYFFNIKEIKDVSNVEKSKSFFMCKKKENNFFNFDLSCTNDKENILRDDIIMFNEKNLNDNLEIFMNDDFTTNNSLENKNILFPYKEIRDINKNDMNITEYYRDKYFYGQYKYDASHYIYDLIVLDISGYIYKISTDGNYYWKYKIVKNIHNYLNFYENEKEEKYCKTIKNEGENNELKLRPLKSLHYRKYLNLSADNSHNNACLKDDEKSIVKKIINNNIQTKINYKKLKKNKNITKRLISNYNGNLYYVNENNEAIPLNINIKDVVNNSPFKSPLFPHIVFIGSRYSSVINLDYDTGDVIRKYDNNFNNISKKKKGNNISNKNERHAENISEKRKNVLTNEYLDICGNKSTGLKYKSNINQKDISIDEESVLEYYSDDENNQEDSPNILNDCNTKNDTYKYLSIRKKNSSKYKLSNGSHKLKKRKNLIKNFFMRLYKRSLLSRYSYYNNFKIIRNRKRNEKKKRKKRQLQISIVKWIIKAVDENSLKKKWITTWVDVGSIFITDSHKRDMSFINSLIEVVGNKLILRPMENNKMKNTYSVSKNANNNVHDEVQNFEKNYINNVEDENKEKKEMNKINSNVKSKNFIFSESISSVFAVKYKNSSHILTLDLIMKQNINLLSEFDNLKSFTYNPINFKKSSTLFLPLANDISKNNESASCNFDENIIYGKKLLHRLNNISVNITSIENDIKYLLSNIIFIYDKHKKIPIDYIYEMQNLIHEYHKTKQKFLFYLPGTMNKKYLSYPYNSKNEGTTHLCEYINKFIDLYFEENEICFDYCSMLNIWDKIFNNYVTDDDCLLLSNLYRVVQNAFAYNNKEFNYLNENNTLSNNEHFLVKKRKKTVVGSRNQELKEYSSIKNKKGWYWNMLYTIILIFAFPFLFIYRIFKKKKSNEDKVIIKKKRLSDYDENTCDELDMKYNLLYEDKLKFKNIIRENRDIDIPKIELDTNIKTNNDKKHGSTEQPTLIDILARHARDTNDSSYYEFNGSISNLLPLHYGRETEYSLHNILNMKSSKTKSSETIKSDIIGKKMFHMHRRRAASQDITNKYSFIVKKKIRSNYKLGNKNYKKNYTDNEKDKKYNRLKEKQVNEKIFDKNDFLSFLTNFNKKFMKKNSQVDHLVKINKTTISNYDYNSNSEENLSDSEKRNKYINSDNENKINLNKKHTAKKYTTEENQTNEEKKNKKRNSKDIENGFINTGKQNNHIKNKIESMVINNNEKINNKSSSARNLSLIKTSHIPYDEPLADFLENGRFMRTFENISLIGQGGFGSVYKVSHRLEPGSPTYAVKFIFLKVSSLDNVSSRRYFREIAANRDIYSKHVVRYYTWWCEEPQFLPMHVIPKEIQNLVKKNKDSFKKHYVKNKKNNNLSDSYEKMKAWETEGNDLKNYKKIIKNKNGDNLKFFSDNELNSKKRSNKKKRILTEKSFSDNLDKNINIKTKKKKKKKKGKKFKYEEKQNYDVIGPNEKYSTLHEKNNSICFASCFQEYDPFDNGYLSEGNRDLIVFAENEEGIVCNNSQIANHENDPDNKKNKNNITDTNKNSDNIEVYKPDERTSHLKHNNPDENIKFNVNDNIVNKKYYDKTNAQSSNANTLLQKCNIEERSINFSLQNDHIEDNKESDIYEKLHKKTKDNYKNASHVKNEKFLNIKKKEETNNKNKEKDKEYKELGNQNGNYDKIRNYKKKKVGPEFSIVLLLQMELCKGYTLRKWLDRSTRSDKPLHFTYCDKNMNHPLEFDLFKQLIKGLKDIHSTCFIHRDLKPDNIFVDPDTYTLKIGDLGLVRFIEEKKREKDLNNKDSTKDNIYTQINQNTLTSQISLKGQIIGTPGYTAPEGGALCDEKADIYSAALILLELLCPRFNTIMERYKRLNDFRNYYTVPDYVKIHLNPWYILMLQMSKPNPADRPSASDLYSKIKVLLDPHLTDFAFSFNDVNVDSECNLIPRSINNNIDNNNINNITNNNNNTTDDNNNVTNNNNNTADDNNNITNNNNNTTDDNNNVTNNNNNTADDNNNITNNNNNTADDNNNITNKNSETKTIRSNSIDNNKNNSNNNNNDIVLVYGVKSEKYK</sequence>
<dbReference type="RefSeq" id="XP_028526680.1">
    <property type="nucleotide sequence ID" value="XM_028675117.1"/>
</dbReference>
<evidence type="ECO:0000256" key="15">
    <source>
        <dbReference type="ARBA" id="ARBA00054050"/>
    </source>
</evidence>
<comment type="subcellular location">
    <subcellularLocation>
        <location evidence="1">Endoplasmic reticulum membrane</location>
        <topology evidence="1">Multi-pass membrane protein</topology>
    </subcellularLocation>
</comment>
<dbReference type="Gene3D" id="3.30.200.20">
    <property type="entry name" value="Phosphorylase Kinase, domain 1"/>
    <property type="match status" value="1"/>
</dbReference>
<evidence type="ECO:0000259" key="22">
    <source>
        <dbReference type="PROSITE" id="PS50011"/>
    </source>
</evidence>
<evidence type="ECO:0000256" key="8">
    <source>
        <dbReference type="ARBA" id="ARBA00022824"/>
    </source>
</evidence>
<dbReference type="PROSITE" id="PS00108">
    <property type="entry name" value="PROTEIN_KINASE_ST"/>
    <property type="match status" value="1"/>
</dbReference>
<feature type="compositionally biased region" description="Basic and acidic residues" evidence="20">
    <location>
        <begin position="2494"/>
        <end position="2511"/>
    </location>
</feature>
<evidence type="ECO:0000256" key="9">
    <source>
        <dbReference type="ARBA" id="ARBA00022840"/>
    </source>
</evidence>
<evidence type="ECO:0000256" key="10">
    <source>
        <dbReference type="ARBA" id="ARBA00023136"/>
    </source>
</evidence>
<evidence type="ECO:0000256" key="3">
    <source>
        <dbReference type="ARBA" id="ARBA00022527"/>
    </source>
</evidence>
<evidence type="ECO:0000256" key="5">
    <source>
        <dbReference type="ARBA" id="ARBA00022679"/>
    </source>
</evidence>
<keyword evidence="21" id="KW-0812">Transmembrane</keyword>
<dbReference type="PROSITE" id="PS00107">
    <property type="entry name" value="PROTEIN_KINASE_ATP"/>
    <property type="match status" value="1"/>
</dbReference>
<dbReference type="GO" id="GO:0017148">
    <property type="term" value="P:negative regulation of translation"/>
    <property type="evidence" value="ECO:0007669"/>
    <property type="project" value="UniProtKB-KW"/>
</dbReference>
<dbReference type="GeneID" id="39730092"/>
<dbReference type="InterPro" id="IPR050339">
    <property type="entry name" value="CC_SR_Kinase"/>
</dbReference>
<evidence type="ECO:0000256" key="4">
    <source>
        <dbReference type="ARBA" id="ARBA00022553"/>
    </source>
</evidence>
<gene>
    <name evidence="23" type="primary">PK4</name>
    <name evidence="23" type="ORF">PGAL8A_00156700</name>
</gene>
<evidence type="ECO:0000256" key="12">
    <source>
        <dbReference type="ARBA" id="ARBA00037982"/>
    </source>
</evidence>
<dbReference type="InterPro" id="IPR008271">
    <property type="entry name" value="Ser/Thr_kinase_AS"/>
</dbReference>
<evidence type="ECO:0000256" key="6">
    <source>
        <dbReference type="ARBA" id="ARBA00022741"/>
    </source>
</evidence>
<feature type="compositionally biased region" description="Basic and acidic residues" evidence="20">
    <location>
        <begin position="2025"/>
        <end position="2039"/>
    </location>
</feature>
<evidence type="ECO:0000256" key="2">
    <source>
        <dbReference type="ARBA" id="ARBA00012513"/>
    </source>
</evidence>
<evidence type="ECO:0000256" key="14">
    <source>
        <dbReference type="ARBA" id="ARBA00048977"/>
    </source>
</evidence>
<comment type="catalytic activity">
    <reaction evidence="14">
        <text>L-seryl-[protein] + ATP = O-phospho-L-seryl-[protein] + ADP + H(+)</text>
        <dbReference type="Rhea" id="RHEA:17989"/>
        <dbReference type="Rhea" id="RHEA-COMP:9863"/>
        <dbReference type="Rhea" id="RHEA-COMP:11604"/>
        <dbReference type="ChEBI" id="CHEBI:15378"/>
        <dbReference type="ChEBI" id="CHEBI:29999"/>
        <dbReference type="ChEBI" id="CHEBI:30616"/>
        <dbReference type="ChEBI" id="CHEBI:83421"/>
        <dbReference type="ChEBI" id="CHEBI:456216"/>
        <dbReference type="EC" id="2.7.11.1"/>
    </reaction>
    <physiologicalReaction direction="left-to-right" evidence="14">
        <dbReference type="Rhea" id="RHEA:17990"/>
    </physiologicalReaction>
</comment>
<dbReference type="InterPro" id="IPR017441">
    <property type="entry name" value="Protein_kinase_ATP_BS"/>
</dbReference>
<dbReference type="InterPro" id="IPR011009">
    <property type="entry name" value="Kinase-like_dom_sf"/>
</dbReference>
<feature type="compositionally biased region" description="Polar residues" evidence="20">
    <location>
        <begin position="1998"/>
        <end position="2007"/>
    </location>
</feature>
<evidence type="ECO:0000256" key="19">
    <source>
        <dbReference type="PROSITE-ProRule" id="PRU10141"/>
    </source>
</evidence>
<evidence type="ECO:0000313" key="23">
    <source>
        <dbReference type="EMBL" id="CRG93859.1"/>
    </source>
</evidence>
<dbReference type="Pfam" id="PF00069">
    <property type="entry name" value="Pkinase"/>
    <property type="match status" value="1"/>
</dbReference>
<evidence type="ECO:0000256" key="7">
    <source>
        <dbReference type="ARBA" id="ARBA00022777"/>
    </source>
</evidence>
<reference evidence="23" key="1">
    <citation type="submission" date="2015-04" db="EMBL/GenBank/DDBJ databases">
        <authorList>
            <consortium name="Pathogen Informatics"/>
        </authorList>
    </citation>
    <scope>NUCLEOTIDE SEQUENCE [LARGE SCALE GENOMIC DNA]</scope>
    <source>
        <strain evidence="23">8A</strain>
    </source>
</reference>
<dbReference type="FunFam" id="3.30.200.20:FF:000516">
    <property type="entry name" value="Protein kinase PK4, putative"/>
    <property type="match status" value="1"/>
</dbReference>
<comment type="caution">
    <text evidence="23">The sequence shown here is derived from an EMBL/GenBank/DDBJ whole genome shotgun (WGS) entry which is preliminary data.</text>
</comment>
<dbReference type="PROSITE" id="PS50011">
    <property type="entry name" value="PROTEIN_KINASE_DOM"/>
    <property type="match status" value="1"/>
</dbReference>
<keyword evidence="7 23" id="KW-0418">Kinase</keyword>
<dbReference type="GO" id="GO:0005524">
    <property type="term" value="F:ATP binding"/>
    <property type="evidence" value="ECO:0007669"/>
    <property type="project" value="UniProtKB-UniRule"/>
</dbReference>
<feature type="compositionally biased region" description="Low complexity" evidence="20">
    <location>
        <begin position="2378"/>
        <end position="2390"/>
    </location>
</feature>
<dbReference type="OrthoDB" id="1405469at2759"/>
<dbReference type="PANTHER" id="PTHR11042">
    <property type="entry name" value="EUKARYOTIC TRANSLATION INITIATION FACTOR 2-ALPHA KINASE EIF2-ALPHA KINASE -RELATED"/>
    <property type="match status" value="1"/>
</dbReference>
<accession>A0A1J1GS40</accession>
<dbReference type="PANTHER" id="PTHR11042:SF160">
    <property type="entry name" value="EUKARYOTIC TRANSLATION INITIATION FACTOR 2-ALPHA KINASE 1"/>
    <property type="match status" value="1"/>
</dbReference>
<feature type="transmembrane region" description="Helical" evidence="21">
    <location>
        <begin position="291"/>
        <end position="314"/>
    </location>
</feature>
<keyword evidence="10 21" id="KW-0472">Membrane</keyword>
<organism evidence="23 24">
    <name type="scientific">Plasmodium gallinaceum</name>
    <dbReference type="NCBI Taxonomy" id="5849"/>
    <lineage>
        <taxon>Eukaryota</taxon>
        <taxon>Sar</taxon>
        <taxon>Alveolata</taxon>
        <taxon>Apicomplexa</taxon>
        <taxon>Aconoidasida</taxon>
        <taxon>Haemosporida</taxon>
        <taxon>Plasmodiidae</taxon>
        <taxon>Plasmodium</taxon>
        <taxon>Plasmodium (Haemamoeba)</taxon>
    </lineage>
</organism>
<comment type="subunit">
    <text evidence="16">May form oligomers in response to stress; oligomerization may result in catalytic activity. Interacts with BIP; the interaction is disrupted in response to stress.</text>
</comment>
<protein>
    <recommendedName>
        <fullName evidence="17">Eukaryotic translation initiation factor 2-alpha kinase PK4</fullName>
        <ecNumber evidence="2">2.7.11.1</ecNumber>
    </recommendedName>
    <alternativeName>
        <fullName evidence="18">Protein kinase PK4</fullName>
    </alternativeName>
</protein>
<evidence type="ECO:0000256" key="11">
    <source>
        <dbReference type="ARBA" id="ARBA00023193"/>
    </source>
</evidence>
<evidence type="ECO:0000256" key="17">
    <source>
        <dbReference type="ARBA" id="ARBA00071199"/>
    </source>
</evidence>
<dbReference type="GO" id="GO:0004694">
    <property type="term" value="F:eukaryotic translation initiation factor 2alpha kinase activity"/>
    <property type="evidence" value="ECO:0007669"/>
    <property type="project" value="TreeGrafter"/>
</dbReference>
<evidence type="ECO:0000313" key="24">
    <source>
        <dbReference type="Proteomes" id="UP000220797"/>
    </source>
</evidence>
<evidence type="ECO:0000256" key="18">
    <source>
        <dbReference type="ARBA" id="ARBA00076829"/>
    </source>
</evidence>
<dbReference type="GO" id="GO:0005634">
    <property type="term" value="C:nucleus"/>
    <property type="evidence" value="ECO:0007669"/>
    <property type="project" value="TreeGrafter"/>
</dbReference>
<dbReference type="InterPro" id="IPR000719">
    <property type="entry name" value="Prot_kinase_dom"/>
</dbReference>
<feature type="binding site" evidence="19">
    <location>
        <position position="2135"/>
    </location>
    <ligand>
        <name>ATP</name>
        <dbReference type="ChEBI" id="CHEBI:30616"/>
    </ligand>
</feature>
<dbReference type="Gene3D" id="1.10.510.10">
    <property type="entry name" value="Transferase(Phosphotransferase) domain 1"/>
    <property type="match status" value="1"/>
</dbReference>
<dbReference type="GO" id="GO:0005789">
    <property type="term" value="C:endoplasmic reticulum membrane"/>
    <property type="evidence" value="ECO:0007669"/>
    <property type="project" value="UniProtKB-SubCell"/>
</dbReference>
<evidence type="ECO:0000256" key="20">
    <source>
        <dbReference type="SAM" id="MobiDB-lite"/>
    </source>
</evidence>
<keyword evidence="24" id="KW-1185">Reference proteome</keyword>
<comment type="function">
    <text evidence="15">During the asexual blood stage, phosphorylates translation factor eIF2alpha in late schizonts resulting in protein translation inhibition. Plays a role in trophozoite differentiation into schizonts.</text>
</comment>
<keyword evidence="3" id="KW-0723">Serine/threonine-protein kinase</keyword>
<feature type="transmembrane region" description="Helical" evidence="21">
    <location>
        <begin position="34"/>
        <end position="50"/>
    </location>
</feature>
<evidence type="ECO:0000256" key="21">
    <source>
        <dbReference type="SAM" id="Phobius"/>
    </source>
</evidence>
<keyword evidence="8" id="KW-0256">Endoplasmic reticulum</keyword>
<dbReference type="EC" id="2.7.11.1" evidence="2"/>
<feature type="transmembrane region" description="Helical" evidence="21">
    <location>
        <begin position="491"/>
        <end position="514"/>
    </location>
</feature>
<dbReference type="SMART" id="SM00220">
    <property type="entry name" value="S_TKc"/>
    <property type="match status" value="1"/>
</dbReference>
<dbReference type="OMA" id="NTIMERY"/>
<comment type="catalytic activity">
    <reaction evidence="13">
        <text>L-threonyl-[protein] + ATP = O-phospho-L-threonyl-[protein] + ADP + H(+)</text>
        <dbReference type="Rhea" id="RHEA:46608"/>
        <dbReference type="Rhea" id="RHEA-COMP:11060"/>
        <dbReference type="Rhea" id="RHEA-COMP:11605"/>
        <dbReference type="ChEBI" id="CHEBI:15378"/>
        <dbReference type="ChEBI" id="CHEBI:30013"/>
        <dbReference type="ChEBI" id="CHEBI:30616"/>
        <dbReference type="ChEBI" id="CHEBI:61977"/>
        <dbReference type="ChEBI" id="CHEBI:456216"/>
        <dbReference type="EC" id="2.7.11.1"/>
    </reaction>
    <physiologicalReaction direction="left-to-right" evidence="13">
        <dbReference type="Rhea" id="RHEA:46609"/>
    </physiologicalReaction>
</comment>
<feature type="region of interest" description="Disordered" evidence="20">
    <location>
        <begin position="2802"/>
        <end position="2874"/>
    </location>
</feature>
<proteinExistence type="inferred from homology"/>
<keyword evidence="9 19" id="KW-0067">ATP-binding</keyword>
<keyword evidence="5" id="KW-0808">Transferase</keyword>
<dbReference type="Proteomes" id="UP000220797">
    <property type="component" value="Unassembled WGS sequence"/>
</dbReference>
<dbReference type="SUPFAM" id="SSF56112">
    <property type="entry name" value="Protein kinase-like (PK-like)"/>
    <property type="match status" value="1"/>
</dbReference>
<dbReference type="VEuPathDB" id="PlasmoDB:PGAL8A_00156700"/>
<name>A0A1J1GS40_PLAGA</name>
<evidence type="ECO:0000256" key="16">
    <source>
        <dbReference type="ARBA" id="ARBA00062343"/>
    </source>
</evidence>
<feature type="transmembrane region" description="Helical" evidence="21">
    <location>
        <begin position="62"/>
        <end position="83"/>
    </location>
</feature>
<comment type="similarity">
    <text evidence="12">Belongs to the protein kinase superfamily. Ser/Thr protein kinase family. GCN2 subfamily.</text>
</comment>
<keyword evidence="4" id="KW-0597">Phosphoprotein</keyword>
<dbReference type="EMBL" id="CVMV01000019">
    <property type="protein sequence ID" value="CRG93859.1"/>
    <property type="molecule type" value="Genomic_DNA"/>
</dbReference>
<keyword evidence="21" id="KW-1133">Transmembrane helix</keyword>